<accession>A0A1M7H1P9</accession>
<sequence>MKLGRNDLCWCGSNKKYKSCHLTFDEKIADFEEQGAMVPSRDMIKTPEQIEGIRKAGKINTMILDQLQPYVKEGVTTEELDQLVNKFTKELGGIAAPLGYQGYPKSVCTSINEVVCHGIPHPKRKLVSGDIVNIDVSTIVDGYYGDSSRMYLIGEVSEEKRKLVEVTKECLELGVKEVKPWSFLGDVGYVINEHAKKHGYTVVREIGGHGVGIEFHEEPWVSHIGQRGTDILLVPGMIFTIEPMVNMGKADVIQDEEDGWTIYTEDGMPSAQWEYMLLVTETGVEVLAH</sequence>
<feature type="binding site" evidence="6">
    <location>
        <position position="242"/>
    </location>
    <ligand>
        <name>a divalent metal cation</name>
        <dbReference type="ChEBI" id="CHEBI:60240"/>
        <label>2</label>
        <note>catalytic</note>
    </ligand>
</feature>
<dbReference type="SUPFAM" id="SSF55920">
    <property type="entry name" value="Creatinase/aminopeptidase"/>
    <property type="match status" value="1"/>
</dbReference>
<proteinExistence type="inferred from homology"/>
<feature type="binding site" evidence="6">
    <location>
        <position position="216"/>
    </location>
    <ligand>
        <name>substrate</name>
    </ligand>
</feature>
<dbReference type="NCBIfam" id="TIGR00500">
    <property type="entry name" value="met_pdase_I"/>
    <property type="match status" value="1"/>
</dbReference>
<feature type="binding site" evidence="6">
    <location>
        <position position="274"/>
    </location>
    <ligand>
        <name>a divalent metal cation</name>
        <dbReference type="ChEBI" id="CHEBI:60240"/>
        <label>1</label>
    </ligand>
</feature>
<dbReference type="NCBIfam" id="NF008970">
    <property type="entry name" value="PRK12318.1"/>
    <property type="match status" value="1"/>
</dbReference>
<organism evidence="9 10">
    <name type="scientific">Anaerosporobacter mobilis DSM 15930</name>
    <dbReference type="NCBI Taxonomy" id="1120996"/>
    <lineage>
        <taxon>Bacteria</taxon>
        <taxon>Bacillati</taxon>
        <taxon>Bacillota</taxon>
        <taxon>Clostridia</taxon>
        <taxon>Lachnospirales</taxon>
        <taxon>Lachnospiraceae</taxon>
        <taxon>Anaerosporobacter</taxon>
    </lineage>
</organism>
<keyword evidence="5 6" id="KW-0378">Hydrolase</keyword>
<evidence type="ECO:0000313" key="10">
    <source>
        <dbReference type="Proteomes" id="UP000184038"/>
    </source>
</evidence>
<feature type="binding site" evidence="6">
    <location>
        <position position="146"/>
    </location>
    <ligand>
        <name>a divalent metal cation</name>
        <dbReference type="ChEBI" id="CHEBI:60240"/>
        <label>2</label>
        <note>catalytic</note>
    </ligand>
</feature>
<evidence type="ECO:0000256" key="1">
    <source>
        <dbReference type="ARBA" id="ARBA00002521"/>
    </source>
</evidence>
<dbReference type="PANTHER" id="PTHR43330">
    <property type="entry name" value="METHIONINE AMINOPEPTIDASE"/>
    <property type="match status" value="1"/>
</dbReference>
<reference evidence="9 10" key="1">
    <citation type="submission" date="2016-11" db="EMBL/GenBank/DDBJ databases">
        <authorList>
            <person name="Jaros S."/>
            <person name="Januszkiewicz K."/>
            <person name="Wedrychowicz H."/>
        </authorList>
    </citation>
    <scope>NUCLEOTIDE SEQUENCE [LARGE SCALE GENOMIC DNA]</scope>
    <source>
        <strain evidence="9 10">DSM 15930</strain>
    </source>
</reference>
<dbReference type="PRINTS" id="PR00599">
    <property type="entry name" value="MAPEPTIDASE"/>
</dbReference>
<comment type="similarity">
    <text evidence="6">Belongs to the peptidase M24A family. Methionine aminopeptidase type 1 subfamily.</text>
</comment>
<dbReference type="CDD" id="cd01086">
    <property type="entry name" value="MetAP1"/>
    <property type="match status" value="1"/>
</dbReference>
<dbReference type="Pfam" id="PF02810">
    <property type="entry name" value="SEC-C"/>
    <property type="match status" value="1"/>
</dbReference>
<dbReference type="GO" id="GO:0070006">
    <property type="term" value="F:metalloaminopeptidase activity"/>
    <property type="evidence" value="ECO:0007669"/>
    <property type="project" value="UniProtKB-UniRule"/>
</dbReference>
<evidence type="ECO:0000259" key="8">
    <source>
        <dbReference type="Pfam" id="PF00557"/>
    </source>
</evidence>
<evidence type="ECO:0000313" key="9">
    <source>
        <dbReference type="EMBL" id="SHM22303.1"/>
    </source>
</evidence>
<dbReference type="STRING" id="1120996.SAMN02746066_01236"/>
<dbReference type="EMBL" id="FRCP01000007">
    <property type="protein sequence ID" value="SHM22303.1"/>
    <property type="molecule type" value="Genomic_DNA"/>
</dbReference>
<dbReference type="Pfam" id="PF00557">
    <property type="entry name" value="Peptidase_M24"/>
    <property type="match status" value="1"/>
</dbReference>
<feature type="binding site" evidence="6">
    <location>
        <position position="135"/>
    </location>
    <ligand>
        <name>a divalent metal cation</name>
        <dbReference type="ChEBI" id="CHEBI:60240"/>
        <label>1</label>
    </ligand>
</feature>
<dbReference type="SUPFAM" id="SSF103642">
    <property type="entry name" value="Sec-C motif"/>
    <property type="match status" value="1"/>
</dbReference>
<dbReference type="HAMAP" id="MF_01974">
    <property type="entry name" value="MetAP_1"/>
    <property type="match status" value="1"/>
</dbReference>
<comment type="subunit">
    <text evidence="6">Monomer.</text>
</comment>
<comment type="cofactor">
    <cofactor evidence="6">
        <name>Co(2+)</name>
        <dbReference type="ChEBI" id="CHEBI:48828"/>
    </cofactor>
    <cofactor evidence="6">
        <name>Zn(2+)</name>
        <dbReference type="ChEBI" id="CHEBI:29105"/>
    </cofactor>
    <cofactor evidence="6">
        <name>Mn(2+)</name>
        <dbReference type="ChEBI" id="CHEBI:29035"/>
    </cofactor>
    <cofactor evidence="6">
        <name>Fe(2+)</name>
        <dbReference type="ChEBI" id="CHEBI:29033"/>
    </cofactor>
    <text evidence="6">Binds 2 divalent metal cations per subunit. Has a high-affinity and a low affinity metal-binding site. The true nature of the physiological cofactor is under debate. The enzyme is active with cobalt, zinc, manganese or divalent iron ions. Most likely, methionine aminopeptidases function as mononuclear Fe(2+)-metalloproteases under physiological conditions, and the catalytically relevant metal-binding site has been assigned to the histidine-containing high-affinity site.</text>
</comment>
<dbReference type="RefSeq" id="WP_073284632.1">
    <property type="nucleotide sequence ID" value="NZ_FRCP01000007.1"/>
</dbReference>
<evidence type="ECO:0000256" key="5">
    <source>
        <dbReference type="ARBA" id="ARBA00022801"/>
    </source>
</evidence>
<dbReference type="GO" id="GO:0006508">
    <property type="term" value="P:proteolysis"/>
    <property type="evidence" value="ECO:0007669"/>
    <property type="project" value="UniProtKB-KW"/>
</dbReference>
<keyword evidence="2 6" id="KW-0031">Aminopeptidase</keyword>
<keyword evidence="10" id="KW-1185">Reference proteome</keyword>
<keyword evidence="3 6" id="KW-0645">Protease</keyword>
<comment type="catalytic activity">
    <reaction evidence="6 7">
        <text>Release of N-terminal amino acids, preferentially methionine, from peptides and arylamides.</text>
        <dbReference type="EC" id="3.4.11.18"/>
    </reaction>
</comment>
<dbReference type="Gene3D" id="3.90.230.10">
    <property type="entry name" value="Creatinase/methionine aminopeptidase superfamily"/>
    <property type="match status" value="1"/>
</dbReference>
<gene>
    <name evidence="6" type="primary">map</name>
    <name evidence="9" type="ORF">SAMN02746066_01236</name>
</gene>
<dbReference type="Gene3D" id="3.10.450.50">
    <property type="match status" value="1"/>
</dbReference>
<feature type="binding site" evidence="6">
    <location>
        <position position="117"/>
    </location>
    <ligand>
        <name>substrate</name>
    </ligand>
</feature>
<dbReference type="InterPro" id="IPR002467">
    <property type="entry name" value="Pept_M24A_MAP1"/>
</dbReference>
<feature type="domain" description="Peptidase M24" evidence="8">
    <location>
        <begin position="51"/>
        <end position="281"/>
    </location>
</feature>
<keyword evidence="4 6" id="KW-0479">Metal-binding</keyword>
<feature type="binding site" evidence="6">
    <location>
        <position position="146"/>
    </location>
    <ligand>
        <name>a divalent metal cation</name>
        <dbReference type="ChEBI" id="CHEBI:60240"/>
        <label>1</label>
    </ligand>
</feature>
<feature type="binding site" evidence="6">
    <location>
        <position position="274"/>
    </location>
    <ligand>
        <name>a divalent metal cation</name>
        <dbReference type="ChEBI" id="CHEBI:60240"/>
        <label>2</label>
        <note>catalytic</note>
    </ligand>
</feature>
<dbReference type="GO" id="GO:0046872">
    <property type="term" value="F:metal ion binding"/>
    <property type="evidence" value="ECO:0007669"/>
    <property type="project" value="UniProtKB-UniRule"/>
</dbReference>
<dbReference type="EC" id="3.4.11.18" evidence="6 7"/>
<dbReference type="InterPro" id="IPR000994">
    <property type="entry name" value="Pept_M24"/>
</dbReference>
<dbReference type="Proteomes" id="UP000184038">
    <property type="component" value="Unassembled WGS sequence"/>
</dbReference>
<dbReference type="InterPro" id="IPR001714">
    <property type="entry name" value="Pept_M24_MAP"/>
</dbReference>
<dbReference type="GO" id="GO:0004239">
    <property type="term" value="F:initiator methionyl aminopeptidase activity"/>
    <property type="evidence" value="ECO:0007669"/>
    <property type="project" value="UniProtKB-UniRule"/>
</dbReference>
<dbReference type="AlphaFoldDB" id="A0A1M7H1P9"/>
<dbReference type="InterPro" id="IPR004027">
    <property type="entry name" value="SEC_C_motif"/>
</dbReference>
<protein>
    <recommendedName>
        <fullName evidence="6 7">Methionine aminopeptidase</fullName>
        <shortName evidence="6">MAP</shortName>
        <shortName evidence="6">MetAP</shortName>
        <ecNumber evidence="6 7">3.4.11.18</ecNumber>
    </recommendedName>
    <alternativeName>
        <fullName evidence="6">Peptidase M</fullName>
    </alternativeName>
</protein>
<evidence type="ECO:0000256" key="2">
    <source>
        <dbReference type="ARBA" id="ARBA00022438"/>
    </source>
</evidence>
<name>A0A1M7H1P9_9FIRM</name>
<evidence type="ECO:0000256" key="7">
    <source>
        <dbReference type="RuleBase" id="RU003653"/>
    </source>
</evidence>
<evidence type="ECO:0000256" key="4">
    <source>
        <dbReference type="ARBA" id="ARBA00022723"/>
    </source>
</evidence>
<comment type="function">
    <text evidence="1 6">Removes the N-terminal methionine from nascent proteins. The N-terminal methionine is often cleaved when the second residue in the primary sequence is small and uncharged (Met-Ala-, Cys, Gly, Pro, Ser, Thr, or Val). Requires deformylation of the N(alpha)-formylated initiator methionine before it can be hydrolyzed.</text>
</comment>
<evidence type="ECO:0000256" key="3">
    <source>
        <dbReference type="ARBA" id="ARBA00022670"/>
    </source>
</evidence>
<dbReference type="InterPro" id="IPR036005">
    <property type="entry name" value="Creatinase/aminopeptidase-like"/>
</dbReference>
<dbReference type="PANTHER" id="PTHR43330:SF8">
    <property type="entry name" value="METHIONINE AMINOPEPTIDASE 1D, MITOCHONDRIAL"/>
    <property type="match status" value="1"/>
</dbReference>
<evidence type="ECO:0000256" key="6">
    <source>
        <dbReference type="HAMAP-Rule" id="MF_01974"/>
    </source>
</evidence>
<feature type="binding site" evidence="6">
    <location>
        <position position="209"/>
    </location>
    <ligand>
        <name>a divalent metal cation</name>
        <dbReference type="ChEBI" id="CHEBI:60240"/>
        <label>2</label>
        <note>catalytic</note>
    </ligand>
</feature>